<dbReference type="Gene3D" id="3.40.720.10">
    <property type="entry name" value="Alkaline Phosphatase, subunit A"/>
    <property type="match status" value="1"/>
</dbReference>
<evidence type="ECO:0000313" key="4">
    <source>
        <dbReference type="Proteomes" id="UP000698752"/>
    </source>
</evidence>
<dbReference type="CDD" id="cd16142">
    <property type="entry name" value="ARS_like"/>
    <property type="match status" value="1"/>
</dbReference>
<dbReference type="PANTHER" id="PTHR43751:SF2">
    <property type="entry name" value="SULFATASE N-TERMINAL DOMAIN-CONTAINING PROTEIN"/>
    <property type="match status" value="1"/>
</dbReference>
<dbReference type="RefSeq" id="WP_246521967.1">
    <property type="nucleotide sequence ID" value="NZ_JAAEDI010000007.1"/>
</dbReference>
<dbReference type="InterPro" id="IPR006311">
    <property type="entry name" value="TAT_signal"/>
</dbReference>
<accession>A0ABS5EF30</accession>
<dbReference type="SUPFAM" id="SSF53649">
    <property type="entry name" value="Alkaline phosphatase-like"/>
    <property type="match status" value="1"/>
</dbReference>
<evidence type="ECO:0000256" key="1">
    <source>
        <dbReference type="SAM" id="MobiDB-lite"/>
    </source>
</evidence>
<feature type="region of interest" description="Disordered" evidence="1">
    <location>
        <begin position="27"/>
        <end position="55"/>
    </location>
</feature>
<dbReference type="InterPro" id="IPR052701">
    <property type="entry name" value="GAG_Ulvan_Degrading_Sulfatases"/>
</dbReference>
<protein>
    <submittedName>
        <fullName evidence="3">Arylsulfatase</fullName>
    </submittedName>
</protein>
<name>A0ABS5EF30_9PROT</name>
<sequence>MNERDTASRVNRRNMLLGGAASLGAGTQMAQAQAQTRPATPPAAPAAPAQAPAAPAAAARQPNIIVIWGDDVGQSNISYWSRGLMGYRTPNIDRVFNEGMAFTDYYAEQSCTAGRSAFITGQCTARTGLSKVGLPGAAAGMQAEDPTIATILKGMGYATGQFGKNHLGDRDEHLPTAHGFDEFFGNLYHLNAEEEPENEDYPRNPEFRRRFGPRGVIKSFADGRIENTGPLTRQRMQTIDDEFLAAGMDFMDRQKAANKPMFVWMNSTRMHFRTHVPPNFRGRSGLNEYADGMLQHDEWVGKILQKIDDLGIADNTIVIYGTDNGPHFNSWPDAAVTPFRSEKNSNWEGAYRVPFAIKWPGRVQPGSVSNQVVSNLDWFPTLVAAAGDTDIKQKLLQGFAVGGRTYKVHLDGYNQLPLITGQTQEGPRKEFYYFNDDGQMVAMRYERWKVVFMENRGVGFGVWREPFTNLRVPKLFDLRMDPYERADESSNTYNDWFMSRVYLLVPAQAMARQFLETFREFPPRQRPDSFNLDGILRQMEGAAAGGG</sequence>
<dbReference type="Gene3D" id="3.30.1120.10">
    <property type="match status" value="1"/>
</dbReference>
<proteinExistence type="predicted"/>
<evidence type="ECO:0000313" key="3">
    <source>
        <dbReference type="EMBL" id="MBR0649627.1"/>
    </source>
</evidence>
<dbReference type="EMBL" id="JAAEDI010000007">
    <property type="protein sequence ID" value="MBR0649627.1"/>
    <property type="molecule type" value="Genomic_DNA"/>
</dbReference>
<feature type="domain" description="Sulfatase N-terminal" evidence="2">
    <location>
        <begin position="62"/>
        <end position="387"/>
    </location>
</feature>
<gene>
    <name evidence="3" type="ORF">GXW78_08140</name>
</gene>
<dbReference type="PANTHER" id="PTHR43751">
    <property type="entry name" value="SULFATASE"/>
    <property type="match status" value="1"/>
</dbReference>
<dbReference type="PROSITE" id="PS51318">
    <property type="entry name" value="TAT"/>
    <property type="match status" value="1"/>
</dbReference>
<evidence type="ECO:0000259" key="2">
    <source>
        <dbReference type="Pfam" id="PF00884"/>
    </source>
</evidence>
<organism evidence="3 4">
    <name type="scientific">Neoroseomonas terrae</name>
    <dbReference type="NCBI Taxonomy" id="424799"/>
    <lineage>
        <taxon>Bacteria</taxon>
        <taxon>Pseudomonadati</taxon>
        <taxon>Pseudomonadota</taxon>
        <taxon>Alphaproteobacteria</taxon>
        <taxon>Acetobacterales</taxon>
        <taxon>Acetobacteraceae</taxon>
        <taxon>Neoroseomonas</taxon>
    </lineage>
</organism>
<feature type="compositionally biased region" description="Low complexity" evidence="1">
    <location>
        <begin position="46"/>
        <end position="55"/>
    </location>
</feature>
<dbReference type="Pfam" id="PF00884">
    <property type="entry name" value="Sulfatase"/>
    <property type="match status" value="1"/>
</dbReference>
<dbReference type="InterPro" id="IPR000917">
    <property type="entry name" value="Sulfatase_N"/>
</dbReference>
<reference evidence="4" key="1">
    <citation type="journal article" date="2021" name="Syst. Appl. Microbiol.">
        <title>Roseomonas hellenica sp. nov., isolated from roots of wild-growing Alkanna tinctoria.</title>
        <authorList>
            <person name="Rat A."/>
            <person name="Naranjo H.D."/>
            <person name="Lebbe L."/>
            <person name="Cnockaert M."/>
            <person name="Krigas N."/>
            <person name="Grigoriadou K."/>
            <person name="Maloupa E."/>
            <person name="Willems A."/>
        </authorList>
    </citation>
    <scope>NUCLEOTIDE SEQUENCE [LARGE SCALE GENOMIC DNA]</scope>
    <source>
        <strain evidence="4">LMG 31159</strain>
    </source>
</reference>
<comment type="caution">
    <text evidence="3">The sequence shown here is derived from an EMBL/GenBank/DDBJ whole genome shotgun (WGS) entry which is preliminary data.</text>
</comment>
<dbReference type="Proteomes" id="UP000698752">
    <property type="component" value="Unassembled WGS sequence"/>
</dbReference>
<keyword evidence="4" id="KW-1185">Reference proteome</keyword>
<feature type="compositionally biased region" description="Low complexity" evidence="1">
    <location>
        <begin position="27"/>
        <end position="38"/>
    </location>
</feature>
<dbReference type="InterPro" id="IPR017850">
    <property type="entry name" value="Alkaline_phosphatase_core_sf"/>
</dbReference>